<feature type="transmembrane region" description="Helical" evidence="7">
    <location>
        <begin position="61"/>
        <end position="78"/>
    </location>
</feature>
<proteinExistence type="inferred from homology"/>
<evidence type="ECO:0000256" key="2">
    <source>
        <dbReference type="ARBA" id="ARBA00007362"/>
    </source>
</evidence>
<evidence type="ECO:0000256" key="5">
    <source>
        <dbReference type="ARBA" id="ARBA00023136"/>
    </source>
</evidence>
<comment type="similarity">
    <text evidence="2">Belongs to the EamA transporter family.</text>
</comment>
<dbReference type="InterPro" id="IPR000620">
    <property type="entry name" value="EamA_dom"/>
</dbReference>
<evidence type="ECO:0000313" key="10">
    <source>
        <dbReference type="EMBL" id="TJW11240.1"/>
    </source>
</evidence>
<accession>A0A3N0A9R6</accession>
<dbReference type="InterPro" id="IPR050638">
    <property type="entry name" value="AA-Vitamin_Transporters"/>
</dbReference>
<feature type="transmembrane region" description="Helical" evidence="7">
    <location>
        <begin position="156"/>
        <end position="176"/>
    </location>
</feature>
<feature type="transmembrane region" description="Helical" evidence="7">
    <location>
        <begin position="90"/>
        <end position="110"/>
    </location>
</feature>
<name>A0A3N0A9R6_9ACTN</name>
<evidence type="ECO:0000256" key="6">
    <source>
        <dbReference type="SAM" id="MobiDB-lite"/>
    </source>
</evidence>
<dbReference type="OrthoDB" id="4167046at2"/>
<dbReference type="PANTHER" id="PTHR32322:SF2">
    <property type="entry name" value="EAMA DOMAIN-CONTAINING PROTEIN"/>
    <property type="match status" value="1"/>
</dbReference>
<feature type="domain" description="EamA" evidence="8">
    <location>
        <begin position="3"/>
        <end position="134"/>
    </location>
</feature>
<keyword evidence="11" id="KW-1185">Reference proteome</keyword>
<dbReference type="SUPFAM" id="SSF103481">
    <property type="entry name" value="Multidrug resistance efflux transporter EmrE"/>
    <property type="match status" value="2"/>
</dbReference>
<feature type="transmembrane region" description="Helical" evidence="7">
    <location>
        <begin position="31"/>
        <end position="49"/>
    </location>
</feature>
<reference evidence="9 12" key="2">
    <citation type="submission" date="2020-08" db="EMBL/GenBank/DDBJ databases">
        <title>Sequencing the genomes of 1000 actinobacteria strains.</title>
        <authorList>
            <person name="Klenk H.-P."/>
        </authorList>
    </citation>
    <scope>NUCLEOTIDE SEQUENCE [LARGE SCALE GENOMIC DNA]</scope>
    <source>
        <strain evidence="9 12">DSM 22242</strain>
    </source>
</reference>
<dbReference type="GeneID" id="93356798"/>
<comment type="subcellular location">
    <subcellularLocation>
        <location evidence="1">Membrane</location>
        <topology evidence="1">Multi-pass membrane protein</topology>
    </subcellularLocation>
</comment>
<protein>
    <submittedName>
        <fullName evidence="10">DMT family transporter</fullName>
    </submittedName>
    <submittedName>
        <fullName evidence="9">Drug/metabolite transporter (DMT)-like permease</fullName>
    </submittedName>
</protein>
<dbReference type="Proteomes" id="UP000309454">
    <property type="component" value="Unassembled WGS sequence"/>
</dbReference>
<sequence>MKYHLIAFVTVAVWGLTFVSTKVLLTSFSPVWILFLRFVVGFAALWVLCPRLLKLKQRHHEWLFVAAGLSGITFYYLMENVALTYTTATAAGVIIAASPLFTALLSAVLGDRRAINPWFFTGFAVAMAGLVVVSVATGGPEASHEAATNPALGDLLALGAAFVWAVYSVIVQRISDLGYETLGSTKRIFFWGLLFIVPAVALFAGPLPAPDVAFQLQNLLNFAFLGLVASAACFAIWGFSVKHLGPTVTTTYIYMVPAITATASALILGEPFTATIFLGLVLTISGLCLSQKGSAGKAAKTGEPTAPASEEHTADLG</sequence>
<evidence type="ECO:0000256" key="7">
    <source>
        <dbReference type="SAM" id="Phobius"/>
    </source>
</evidence>
<evidence type="ECO:0000313" key="12">
    <source>
        <dbReference type="Proteomes" id="UP000530850"/>
    </source>
</evidence>
<organism evidence="9 12">
    <name type="scientific">Parvibacter caecicola</name>
    <dbReference type="NCBI Taxonomy" id="747645"/>
    <lineage>
        <taxon>Bacteria</taxon>
        <taxon>Bacillati</taxon>
        <taxon>Actinomycetota</taxon>
        <taxon>Coriobacteriia</taxon>
        <taxon>Coriobacteriales</taxon>
        <taxon>Coriobacteriaceae</taxon>
        <taxon>Parvibacter</taxon>
    </lineage>
</organism>
<dbReference type="RefSeq" id="WP_123185494.1">
    <property type="nucleotide sequence ID" value="NZ_CAPYQC010000022.1"/>
</dbReference>
<gene>
    <name evidence="10" type="ORF">E5982_03220</name>
    <name evidence="9" type="ORF">FHR31_000901</name>
</gene>
<dbReference type="Proteomes" id="UP000530850">
    <property type="component" value="Unassembled WGS sequence"/>
</dbReference>
<dbReference type="GO" id="GO:0016020">
    <property type="term" value="C:membrane"/>
    <property type="evidence" value="ECO:0007669"/>
    <property type="project" value="UniProtKB-SubCell"/>
</dbReference>
<reference evidence="10 11" key="1">
    <citation type="submission" date="2019-04" db="EMBL/GenBank/DDBJ databases">
        <title>Microbes associate with the intestines of laboratory mice.</title>
        <authorList>
            <person name="Navarre W."/>
            <person name="Wong E."/>
            <person name="Huang K.C."/>
            <person name="Tropini C."/>
            <person name="Ng K."/>
            <person name="Yu B."/>
        </authorList>
    </citation>
    <scope>NUCLEOTIDE SEQUENCE [LARGE SCALE GENOMIC DNA]</scope>
    <source>
        <strain evidence="10 11">NM48_B13</strain>
    </source>
</reference>
<dbReference type="Pfam" id="PF00892">
    <property type="entry name" value="EamA"/>
    <property type="match status" value="2"/>
</dbReference>
<dbReference type="EMBL" id="JACHYA010000002">
    <property type="protein sequence ID" value="MBB3171089.1"/>
    <property type="molecule type" value="Genomic_DNA"/>
</dbReference>
<keyword evidence="4 7" id="KW-1133">Transmembrane helix</keyword>
<feature type="transmembrane region" description="Helical" evidence="7">
    <location>
        <begin position="188"/>
        <end position="207"/>
    </location>
</feature>
<feature type="transmembrane region" description="Helical" evidence="7">
    <location>
        <begin position="117"/>
        <end position="136"/>
    </location>
</feature>
<comment type="caution">
    <text evidence="9">The sequence shown here is derived from an EMBL/GenBank/DDBJ whole genome shotgun (WGS) entry which is preliminary data.</text>
</comment>
<keyword evidence="5 7" id="KW-0472">Membrane</keyword>
<feature type="transmembrane region" description="Helical" evidence="7">
    <location>
        <begin position="219"/>
        <end position="239"/>
    </location>
</feature>
<feature type="region of interest" description="Disordered" evidence="6">
    <location>
        <begin position="295"/>
        <end position="317"/>
    </location>
</feature>
<dbReference type="InterPro" id="IPR037185">
    <property type="entry name" value="EmrE-like"/>
</dbReference>
<feature type="transmembrane region" description="Helical" evidence="7">
    <location>
        <begin position="251"/>
        <end position="268"/>
    </location>
</feature>
<dbReference type="AlphaFoldDB" id="A0A3N0A9R6"/>
<feature type="domain" description="EamA" evidence="8">
    <location>
        <begin position="152"/>
        <end position="289"/>
    </location>
</feature>
<evidence type="ECO:0000256" key="4">
    <source>
        <dbReference type="ARBA" id="ARBA00022989"/>
    </source>
</evidence>
<keyword evidence="3 7" id="KW-0812">Transmembrane</keyword>
<feature type="transmembrane region" description="Helical" evidence="7">
    <location>
        <begin position="274"/>
        <end position="290"/>
    </location>
</feature>
<dbReference type="PANTHER" id="PTHR32322">
    <property type="entry name" value="INNER MEMBRANE TRANSPORTER"/>
    <property type="match status" value="1"/>
</dbReference>
<evidence type="ECO:0000256" key="1">
    <source>
        <dbReference type="ARBA" id="ARBA00004141"/>
    </source>
</evidence>
<dbReference type="EMBL" id="SSTM01000002">
    <property type="protein sequence ID" value="TJW11240.1"/>
    <property type="molecule type" value="Genomic_DNA"/>
</dbReference>
<evidence type="ECO:0000313" key="11">
    <source>
        <dbReference type="Proteomes" id="UP000309454"/>
    </source>
</evidence>
<evidence type="ECO:0000259" key="8">
    <source>
        <dbReference type="Pfam" id="PF00892"/>
    </source>
</evidence>
<evidence type="ECO:0000256" key="3">
    <source>
        <dbReference type="ARBA" id="ARBA00022692"/>
    </source>
</evidence>
<evidence type="ECO:0000313" key="9">
    <source>
        <dbReference type="EMBL" id="MBB3171089.1"/>
    </source>
</evidence>